<dbReference type="InterPro" id="IPR047211">
    <property type="entry name" value="POXB-like"/>
</dbReference>
<proteinExistence type="inferred from homology"/>
<dbReference type="CDD" id="cd02014">
    <property type="entry name" value="TPP_POX"/>
    <property type="match status" value="1"/>
</dbReference>
<keyword evidence="2 3" id="KW-0786">Thiamine pyrophosphate</keyword>
<evidence type="ECO:0000256" key="1">
    <source>
        <dbReference type="ARBA" id="ARBA00007812"/>
    </source>
</evidence>
<accession>A0A0R1PZU6</accession>
<dbReference type="PATRIC" id="fig|1423812.3.peg.2387"/>
<evidence type="ECO:0000313" key="7">
    <source>
        <dbReference type="EMBL" id="KRL37983.1"/>
    </source>
</evidence>
<comment type="caution">
    <text evidence="7">The sequence shown here is derived from an EMBL/GenBank/DDBJ whole genome shotgun (WGS) entry which is preliminary data.</text>
</comment>
<evidence type="ECO:0000259" key="5">
    <source>
        <dbReference type="Pfam" id="PF02775"/>
    </source>
</evidence>
<evidence type="ECO:0000313" key="8">
    <source>
        <dbReference type="Proteomes" id="UP000051155"/>
    </source>
</evidence>
<dbReference type="EMBL" id="AZEG01000007">
    <property type="protein sequence ID" value="KRL37983.1"/>
    <property type="molecule type" value="Genomic_DNA"/>
</dbReference>
<dbReference type="Pfam" id="PF02775">
    <property type="entry name" value="TPP_enzyme_C"/>
    <property type="match status" value="1"/>
</dbReference>
<dbReference type="SUPFAM" id="SSF52467">
    <property type="entry name" value="DHS-like NAD/FAD-binding domain"/>
    <property type="match status" value="1"/>
</dbReference>
<feature type="domain" description="Thiamine pyrophosphate enzyme TPP-binding" evidence="5">
    <location>
        <begin position="383"/>
        <end position="529"/>
    </location>
</feature>
<feature type="domain" description="Thiamine pyrophosphate enzyme N-terminal TPP-binding" evidence="6">
    <location>
        <begin position="5"/>
        <end position="120"/>
    </location>
</feature>
<dbReference type="PANTHER" id="PTHR42981:SF2">
    <property type="entry name" value="PYRUVATE DEHYDROGENASE [UBIQUINONE]"/>
    <property type="match status" value="1"/>
</dbReference>
<protein>
    <submittedName>
        <fullName evidence="7">Pyruvate oxidase</fullName>
    </submittedName>
</protein>
<dbReference type="GO" id="GO:0003824">
    <property type="term" value="F:catalytic activity"/>
    <property type="evidence" value="ECO:0007669"/>
    <property type="project" value="InterPro"/>
</dbReference>
<dbReference type="InterPro" id="IPR047210">
    <property type="entry name" value="TPP_PYR_POXB-like"/>
</dbReference>
<evidence type="ECO:0000259" key="6">
    <source>
        <dbReference type="Pfam" id="PF02776"/>
    </source>
</evidence>
<dbReference type="Pfam" id="PF00205">
    <property type="entry name" value="TPP_enzyme_M"/>
    <property type="match status" value="1"/>
</dbReference>
<dbReference type="GO" id="GO:0000287">
    <property type="term" value="F:magnesium ion binding"/>
    <property type="evidence" value="ECO:0007669"/>
    <property type="project" value="InterPro"/>
</dbReference>
<dbReference type="InterPro" id="IPR011766">
    <property type="entry name" value="TPP_enzyme_TPP-bd"/>
</dbReference>
<dbReference type="SUPFAM" id="SSF52518">
    <property type="entry name" value="Thiamin diphosphate-binding fold (THDP-binding)"/>
    <property type="match status" value="2"/>
</dbReference>
<organism evidence="7 8">
    <name type="scientific">Liquorilactobacillus uvarum DSM 19971</name>
    <dbReference type="NCBI Taxonomy" id="1423812"/>
    <lineage>
        <taxon>Bacteria</taxon>
        <taxon>Bacillati</taxon>
        <taxon>Bacillota</taxon>
        <taxon>Bacilli</taxon>
        <taxon>Lactobacillales</taxon>
        <taxon>Lactobacillaceae</taxon>
        <taxon>Liquorilactobacillus</taxon>
    </lineage>
</organism>
<dbReference type="STRING" id="1423812.FD20_GL002244"/>
<reference evidence="7 8" key="1">
    <citation type="journal article" date="2015" name="Genome Announc.">
        <title>Expanding the biotechnology potential of lactobacilli through comparative genomics of 213 strains and associated genera.</title>
        <authorList>
            <person name="Sun Z."/>
            <person name="Harris H.M."/>
            <person name="McCann A."/>
            <person name="Guo C."/>
            <person name="Argimon S."/>
            <person name="Zhang W."/>
            <person name="Yang X."/>
            <person name="Jeffery I.B."/>
            <person name="Cooney J.C."/>
            <person name="Kagawa T.F."/>
            <person name="Liu W."/>
            <person name="Song Y."/>
            <person name="Salvetti E."/>
            <person name="Wrobel A."/>
            <person name="Rasinkangas P."/>
            <person name="Parkhill J."/>
            <person name="Rea M.C."/>
            <person name="O'Sullivan O."/>
            <person name="Ritari J."/>
            <person name="Douillard F.P."/>
            <person name="Paul Ross R."/>
            <person name="Yang R."/>
            <person name="Briner A.E."/>
            <person name="Felis G.E."/>
            <person name="de Vos W.M."/>
            <person name="Barrangou R."/>
            <person name="Klaenhammer T.R."/>
            <person name="Caufield P.W."/>
            <person name="Cui Y."/>
            <person name="Zhang H."/>
            <person name="O'Toole P.W."/>
        </authorList>
    </citation>
    <scope>NUCLEOTIDE SEQUENCE [LARGE SCALE GENOMIC DNA]</scope>
    <source>
        <strain evidence="7 8">DSM 19971</strain>
    </source>
</reference>
<dbReference type="AlphaFoldDB" id="A0A0R1PZU6"/>
<evidence type="ECO:0000256" key="2">
    <source>
        <dbReference type="ARBA" id="ARBA00023052"/>
    </source>
</evidence>
<evidence type="ECO:0000256" key="3">
    <source>
        <dbReference type="RuleBase" id="RU362132"/>
    </source>
</evidence>
<evidence type="ECO:0000259" key="4">
    <source>
        <dbReference type="Pfam" id="PF00205"/>
    </source>
</evidence>
<dbReference type="InterPro" id="IPR012000">
    <property type="entry name" value="Thiamin_PyroP_enz_cen_dom"/>
</dbReference>
<gene>
    <name evidence="7" type="ORF">FD20_GL002244</name>
</gene>
<dbReference type="OrthoDB" id="4494979at2"/>
<dbReference type="RefSeq" id="WP_057736463.1">
    <property type="nucleotide sequence ID" value="NZ_AZEG01000007.1"/>
</dbReference>
<dbReference type="Gene3D" id="3.40.50.1220">
    <property type="entry name" value="TPP-binding domain"/>
    <property type="match status" value="1"/>
</dbReference>
<dbReference type="NCBIfam" id="NF006377">
    <property type="entry name" value="PRK08611.1"/>
    <property type="match status" value="1"/>
</dbReference>
<sequence>MGKIKGSDLLVDVLVDWGVKNVYGLPGDSIDTTVDALRRQKDKVKFIQVRHEEVAALSAAAEAKYTDKIGVCLSIGGPGAIHLLNGLYDAKMDHVPVLALLGQVTSKSLNEGYFQEVNTAKLFDDVAVFNRVVSSVDNLPDIVDQAIRSAYENKGVAVLTIPDDIPEQQLKETYKSSARAFALNTPEIDKMQVKAAVKLIREAKKPVVLLGMGAKKAGADIKQFVEENQIPFIATLPAKGIINDAHPNSLGNVGKLGTKPAYEAMRNADLLLMLGTNYPYRPYLPKKGQAKCIQVDLKAENLGKRYGVDVAIQGDTAKIVKEFNRQGRIRQNTDFLNACQKNMQNWNNWMQSKRQLDTEPLAPEAMAAYIDETAPSDLIYSIDVGTSTSWAARFLHVRESQKFAISAWLGTMGCGLPGAIAAQVAYPKRRALTINGDGAFSMVMQDFVTAVKYKLPLICIVINNQKLAFIQYEQQSAGQLNYQIDLADMDFAKFADACGGIGITAKSNAEFKKALDRAYKIKDRPTLINAYVADNAPLPGKIVMDEAKGYLKFGQEYLENYWKIPELPPLKDIMRQFF</sequence>
<keyword evidence="8" id="KW-1185">Reference proteome</keyword>
<dbReference type="InterPro" id="IPR029035">
    <property type="entry name" value="DHS-like_NAD/FAD-binding_dom"/>
</dbReference>
<dbReference type="PROSITE" id="PS00187">
    <property type="entry name" value="TPP_ENZYMES"/>
    <property type="match status" value="1"/>
</dbReference>
<dbReference type="PANTHER" id="PTHR42981">
    <property type="entry name" value="PYRUVATE DEHYDROGENASE [UBIQUINONE]"/>
    <property type="match status" value="1"/>
</dbReference>
<feature type="domain" description="Thiamine pyrophosphate enzyme central" evidence="4">
    <location>
        <begin position="193"/>
        <end position="322"/>
    </location>
</feature>
<comment type="similarity">
    <text evidence="1 3">Belongs to the TPP enzyme family.</text>
</comment>
<keyword evidence="7" id="KW-0670">Pyruvate</keyword>
<dbReference type="GO" id="GO:0030976">
    <property type="term" value="F:thiamine pyrophosphate binding"/>
    <property type="evidence" value="ECO:0007669"/>
    <property type="project" value="InterPro"/>
</dbReference>
<dbReference type="Gene3D" id="3.40.50.970">
    <property type="match status" value="2"/>
</dbReference>
<dbReference type="InterPro" id="IPR029061">
    <property type="entry name" value="THDP-binding"/>
</dbReference>
<name>A0A0R1PZU6_9LACO</name>
<dbReference type="InterPro" id="IPR012001">
    <property type="entry name" value="Thiamin_PyroP_enz_TPP-bd_dom"/>
</dbReference>
<dbReference type="CDD" id="cd07039">
    <property type="entry name" value="TPP_PYR_POX"/>
    <property type="match status" value="1"/>
</dbReference>
<dbReference type="InterPro" id="IPR047212">
    <property type="entry name" value="TPP_POXB-like"/>
</dbReference>
<dbReference type="Pfam" id="PF02776">
    <property type="entry name" value="TPP_enzyme_N"/>
    <property type="match status" value="1"/>
</dbReference>
<dbReference type="InterPro" id="IPR000399">
    <property type="entry name" value="TPP-bd_CS"/>
</dbReference>
<dbReference type="Proteomes" id="UP000051155">
    <property type="component" value="Unassembled WGS sequence"/>
</dbReference>